<dbReference type="SUPFAM" id="SSF51430">
    <property type="entry name" value="NAD(P)-linked oxidoreductase"/>
    <property type="match status" value="1"/>
</dbReference>
<evidence type="ECO:0000313" key="4">
    <source>
        <dbReference type="Proteomes" id="UP000326924"/>
    </source>
</evidence>
<dbReference type="AlphaFoldDB" id="A0A5J5EER0"/>
<name>A0A5J5EER0_9PEZI</name>
<evidence type="ECO:0000259" key="2">
    <source>
        <dbReference type="Pfam" id="PF00248"/>
    </source>
</evidence>
<evidence type="ECO:0000256" key="1">
    <source>
        <dbReference type="ARBA" id="ARBA00023002"/>
    </source>
</evidence>
<dbReference type="Pfam" id="PF00248">
    <property type="entry name" value="Aldo_ket_red"/>
    <property type="match status" value="1"/>
</dbReference>
<dbReference type="EMBL" id="VXIS01000361">
    <property type="protein sequence ID" value="KAA8894155.1"/>
    <property type="molecule type" value="Genomic_DNA"/>
</dbReference>
<dbReference type="GO" id="GO:0005737">
    <property type="term" value="C:cytoplasm"/>
    <property type="evidence" value="ECO:0007669"/>
    <property type="project" value="TreeGrafter"/>
</dbReference>
<gene>
    <name evidence="3" type="ORF">FN846DRAFT_901043</name>
</gene>
<dbReference type="PANTHER" id="PTHR43625:SF40">
    <property type="entry name" value="ALDO-KETO REDUCTASE YAKC [NADP(+)]"/>
    <property type="match status" value="1"/>
</dbReference>
<protein>
    <submittedName>
        <fullName evidence="3">Aldo-keto reductase, putative</fullName>
    </submittedName>
</protein>
<proteinExistence type="predicted"/>
<dbReference type="Gene3D" id="3.20.20.100">
    <property type="entry name" value="NADP-dependent oxidoreductase domain"/>
    <property type="match status" value="1"/>
</dbReference>
<dbReference type="PANTHER" id="PTHR43625">
    <property type="entry name" value="AFLATOXIN B1 ALDEHYDE REDUCTASE"/>
    <property type="match status" value="1"/>
</dbReference>
<dbReference type="GO" id="GO:0016491">
    <property type="term" value="F:oxidoreductase activity"/>
    <property type="evidence" value="ECO:0007669"/>
    <property type="project" value="UniProtKB-KW"/>
</dbReference>
<dbReference type="InParanoid" id="A0A5J5EER0"/>
<organism evidence="3 4">
    <name type="scientific">Sphaerosporella brunnea</name>
    <dbReference type="NCBI Taxonomy" id="1250544"/>
    <lineage>
        <taxon>Eukaryota</taxon>
        <taxon>Fungi</taxon>
        <taxon>Dikarya</taxon>
        <taxon>Ascomycota</taxon>
        <taxon>Pezizomycotina</taxon>
        <taxon>Pezizomycetes</taxon>
        <taxon>Pezizales</taxon>
        <taxon>Pyronemataceae</taxon>
        <taxon>Sphaerosporella</taxon>
    </lineage>
</organism>
<reference evidence="3 4" key="1">
    <citation type="submission" date="2019-09" db="EMBL/GenBank/DDBJ databases">
        <title>Draft genome of the ectomycorrhizal ascomycete Sphaerosporella brunnea.</title>
        <authorList>
            <consortium name="DOE Joint Genome Institute"/>
            <person name="Benucci G.M."/>
            <person name="Marozzi G."/>
            <person name="Antonielli L."/>
            <person name="Sanchez S."/>
            <person name="Marco P."/>
            <person name="Wang X."/>
            <person name="Falini L.B."/>
            <person name="Barry K."/>
            <person name="Haridas S."/>
            <person name="Lipzen A."/>
            <person name="Labutti K."/>
            <person name="Grigoriev I.V."/>
            <person name="Murat C."/>
            <person name="Martin F."/>
            <person name="Albertini E."/>
            <person name="Donnini D."/>
            <person name="Bonito G."/>
        </authorList>
    </citation>
    <scope>NUCLEOTIDE SEQUENCE [LARGE SCALE GENOMIC DNA]</scope>
    <source>
        <strain evidence="3 4">Sb_GMNB300</strain>
    </source>
</reference>
<comment type="caution">
    <text evidence="3">The sequence shown here is derived from an EMBL/GenBank/DDBJ whole genome shotgun (WGS) entry which is preliminary data.</text>
</comment>
<evidence type="ECO:0000313" key="3">
    <source>
        <dbReference type="EMBL" id="KAA8894155.1"/>
    </source>
</evidence>
<dbReference type="InterPro" id="IPR036812">
    <property type="entry name" value="NAD(P)_OxRdtase_dom_sf"/>
</dbReference>
<feature type="domain" description="NADP-dependent oxidoreductase" evidence="2">
    <location>
        <begin position="17"/>
        <end position="242"/>
    </location>
</feature>
<dbReference type="OrthoDB" id="37537at2759"/>
<dbReference type="Proteomes" id="UP000326924">
    <property type="component" value="Unassembled WGS sequence"/>
</dbReference>
<accession>A0A5J5EER0</accession>
<keyword evidence="1" id="KW-0560">Oxidoreductase</keyword>
<dbReference type="InterPro" id="IPR023210">
    <property type="entry name" value="NADP_OxRdtase_dom"/>
</dbReference>
<sequence length="297" mass="33074">MGLSIAYGTNSSDEDHTADLYGDNEDLVGKWFARSGKRDSIFLATKFGCKFNWETQAMSLYSDPAYVHEACARSLACLGVSHIDLYYCHRVDGVTPIENTVEAMVQLKNEGKIRYPGLSEVSAETLRRACKVHPIAAVQIEHGPSTTDIEDPQIALLQPCRELGVAVVAYSPLGRGFLTGAYKSPADFEEGDFRKVAPRFSAENFPNNLNLVEKIQAVAERKACTVGQVTLAWLMAHHPNSFANFQRNSAVRRRLNILRRTLRRSISTDEKDEVRNAMAAAEVRGTRYPNREFAICV</sequence>
<keyword evidence="4" id="KW-1185">Reference proteome</keyword>
<dbReference type="InterPro" id="IPR050791">
    <property type="entry name" value="Aldo-Keto_reductase"/>
</dbReference>